<sequence length="70" mass="8151">MSCHCNGSLEYFLVLDVGVAMCRRTFAHLFATKILAGEVECDFMVSYGTFELVLRTCLKRVFLSHWSWFY</sequence>
<name>A0A2I0W5K3_9ASPA</name>
<dbReference type="EMBL" id="KZ502904">
    <property type="protein sequence ID" value="PKU70931.1"/>
    <property type="molecule type" value="Genomic_DNA"/>
</dbReference>
<organism evidence="1 2">
    <name type="scientific">Dendrobium catenatum</name>
    <dbReference type="NCBI Taxonomy" id="906689"/>
    <lineage>
        <taxon>Eukaryota</taxon>
        <taxon>Viridiplantae</taxon>
        <taxon>Streptophyta</taxon>
        <taxon>Embryophyta</taxon>
        <taxon>Tracheophyta</taxon>
        <taxon>Spermatophyta</taxon>
        <taxon>Magnoliopsida</taxon>
        <taxon>Liliopsida</taxon>
        <taxon>Asparagales</taxon>
        <taxon>Orchidaceae</taxon>
        <taxon>Epidendroideae</taxon>
        <taxon>Malaxideae</taxon>
        <taxon>Dendrobiinae</taxon>
        <taxon>Dendrobium</taxon>
    </lineage>
</organism>
<reference evidence="1 2" key="2">
    <citation type="journal article" date="2017" name="Nature">
        <title>The Apostasia genome and the evolution of orchids.</title>
        <authorList>
            <person name="Zhang G.Q."/>
            <person name="Liu K.W."/>
            <person name="Li Z."/>
            <person name="Lohaus R."/>
            <person name="Hsiao Y.Y."/>
            <person name="Niu S.C."/>
            <person name="Wang J.Y."/>
            <person name="Lin Y.C."/>
            <person name="Xu Q."/>
            <person name="Chen L.J."/>
            <person name="Yoshida K."/>
            <person name="Fujiwara S."/>
            <person name="Wang Z.W."/>
            <person name="Zhang Y.Q."/>
            <person name="Mitsuda N."/>
            <person name="Wang M."/>
            <person name="Liu G.H."/>
            <person name="Pecoraro L."/>
            <person name="Huang H.X."/>
            <person name="Xiao X.J."/>
            <person name="Lin M."/>
            <person name="Wu X.Y."/>
            <person name="Wu W.L."/>
            <person name="Chen Y.Y."/>
            <person name="Chang S.B."/>
            <person name="Sakamoto S."/>
            <person name="Ohme-Takagi M."/>
            <person name="Yagi M."/>
            <person name="Zeng S.J."/>
            <person name="Shen C.Y."/>
            <person name="Yeh C.M."/>
            <person name="Luo Y.B."/>
            <person name="Tsai W.C."/>
            <person name="Van de Peer Y."/>
            <person name="Liu Z.J."/>
        </authorList>
    </citation>
    <scope>NUCLEOTIDE SEQUENCE [LARGE SCALE GENOMIC DNA]</scope>
    <source>
        <tissue evidence="1">The whole plant</tissue>
    </source>
</reference>
<accession>A0A2I0W5K3</accession>
<gene>
    <name evidence="1" type="ORF">MA16_Dca021261</name>
</gene>
<reference evidence="1 2" key="1">
    <citation type="journal article" date="2016" name="Sci. Rep.">
        <title>The Dendrobium catenatum Lindl. genome sequence provides insights into polysaccharide synthase, floral development and adaptive evolution.</title>
        <authorList>
            <person name="Zhang G.Q."/>
            <person name="Xu Q."/>
            <person name="Bian C."/>
            <person name="Tsai W.C."/>
            <person name="Yeh C.M."/>
            <person name="Liu K.W."/>
            <person name="Yoshida K."/>
            <person name="Zhang L.S."/>
            <person name="Chang S.B."/>
            <person name="Chen F."/>
            <person name="Shi Y."/>
            <person name="Su Y.Y."/>
            <person name="Zhang Y.Q."/>
            <person name="Chen L.J."/>
            <person name="Yin Y."/>
            <person name="Lin M."/>
            <person name="Huang H."/>
            <person name="Deng H."/>
            <person name="Wang Z.W."/>
            <person name="Zhu S.L."/>
            <person name="Zhao X."/>
            <person name="Deng C."/>
            <person name="Niu S.C."/>
            <person name="Huang J."/>
            <person name="Wang M."/>
            <person name="Liu G.H."/>
            <person name="Yang H.J."/>
            <person name="Xiao X.J."/>
            <person name="Hsiao Y.Y."/>
            <person name="Wu W.L."/>
            <person name="Chen Y.Y."/>
            <person name="Mitsuda N."/>
            <person name="Ohme-Takagi M."/>
            <person name="Luo Y.B."/>
            <person name="Van de Peer Y."/>
            <person name="Liu Z.J."/>
        </authorList>
    </citation>
    <scope>NUCLEOTIDE SEQUENCE [LARGE SCALE GENOMIC DNA]</scope>
    <source>
        <tissue evidence="1">The whole plant</tissue>
    </source>
</reference>
<dbReference type="AlphaFoldDB" id="A0A2I0W5K3"/>
<keyword evidence="2" id="KW-1185">Reference proteome</keyword>
<dbReference type="Proteomes" id="UP000233837">
    <property type="component" value="Unassembled WGS sequence"/>
</dbReference>
<evidence type="ECO:0000313" key="1">
    <source>
        <dbReference type="EMBL" id="PKU70931.1"/>
    </source>
</evidence>
<protein>
    <submittedName>
        <fullName evidence="1">Uncharacterized protein</fullName>
    </submittedName>
</protein>
<proteinExistence type="predicted"/>
<evidence type="ECO:0000313" key="2">
    <source>
        <dbReference type="Proteomes" id="UP000233837"/>
    </source>
</evidence>